<comment type="similarity">
    <text evidence="1">Belongs to the tyrosinase family.</text>
</comment>
<evidence type="ECO:0000313" key="6">
    <source>
        <dbReference type="EMBL" id="SEN24854.1"/>
    </source>
</evidence>
<keyword evidence="2" id="KW-0479">Metal-binding</keyword>
<dbReference type="InterPro" id="IPR002227">
    <property type="entry name" value="Tyrosinase_Cu-bd"/>
</dbReference>
<dbReference type="GO" id="GO:0016491">
    <property type="term" value="F:oxidoreductase activity"/>
    <property type="evidence" value="ECO:0007669"/>
    <property type="project" value="InterPro"/>
</dbReference>
<dbReference type="InterPro" id="IPR007280">
    <property type="entry name" value="Peptidase_C_arc/bac"/>
</dbReference>
<dbReference type="Gene3D" id="1.10.1280.10">
    <property type="entry name" value="Di-copper center containing domain from catechol oxidase"/>
    <property type="match status" value="1"/>
</dbReference>
<accession>A0A1H8F0D9</accession>
<dbReference type="RefSeq" id="WP_074744887.1">
    <property type="nucleotide sequence ID" value="NZ_FOCT01000003.1"/>
</dbReference>
<sequence length="495" mass="53166">MGTRKNQSTLTAAEKAAFVAAVKALKANGSYDVFVAQHRTAFLAGVNDPAHGGPAFLPWHREYLRRFERALQQIDPSVSIPYWDWTVDRTTNASIWNANFMGGNGTGPGGRVMTGPFAFSTGEWTLTVLDPGDTDNFLTRAFGAMGALPTQQGVNNAINIVPYDSAPWNRNSSMNTSFRNHLEGIIHNPGHMWVGGSMMAMSSPNDPVFWLHHCNIDRLWAVWQRENPGQNYRPPSGTAGVVNGHGLDDPMPPWNNEASPPTPRDVLDHHALGYTYDDEEEEPPQIVPLTVDAAPFAASIGQAGEVDAYSFVASTQGSYVIETEGSTDVVAALYGPNDANALIAEDDDSGAGRNSRIARDLAPGTYYVRIRHYSGSSTGSYRISVRGSGGPQPGIQTIQINGPAVQGTLSANERDLYTFTVGTAGSHTMETAGSTDCFLTLFGPDSQTTVIAQDDDSGPGTNSRIVQNLGAGVYYVQVRHYSPTGTGAYSVSVRT</sequence>
<dbReference type="PROSITE" id="PS00497">
    <property type="entry name" value="TYROSINASE_1"/>
    <property type="match status" value="1"/>
</dbReference>
<gene>
    <name evidence="6" type="ORF">SAMN05216404_103192</name>
</gene>
<dbReference type="Pfam" id="PF00264">
    <property type="entry name" value="Tyrosinase"/>
    <property type="match status" value="1"/>
</dbReference>
<feature type="domain" description="Tyrosinase copper-binding" evidence="5">
    <location>
        <begin position="206"/>
        <end position="217"/>
    </location>
</feature>
<evidence type="ECO:0000256" key="2">
    <source>
        <dbReference type="ARBA" id="ARBA00022723"/>
    </source>
</evidence>
<dbReference type="Gene3D" id="2.60.120.380">
    <property type="match status" value="2"/>
</dbReference>
<feature type="domain" description="Tyrosinase copper-binding" evidence="4">
    <location>
        <begin position="51"/>
        <end position="68"/>
    </location>
</feature>
<reference evidence="6 7" key="1">
    <citation type="submission" date="2016-10" db="EMBL/GenBank/DDBJ databases">
        <authorList>
            <person name="de Groot N.N."/>
        </authorList>
    </citation>
    <scope>NUCLEOTIDE SEQUENCE [LARGE SCALE GENOMIC DNA]</scope>
    <source>
        <strain evidence="6 7">Nl18</strain>
    </source>
</reference>
<evidence type="ECO:0000256" key="3">
    <source>
        <dbReference type="ARBA" id="ARBA00023008"/>
    </source>
</evidence>
<keyword evidence="3" id="KW-0186">Copper</keyword>
<dbReference type="SUPFAM" id="SSF89260">
    <property type="entry name" value="Collagen-binding domain"/>
    <property type="match status" value="2"/>
</dbReference>
<protein>
    <submittedName>
        <fullName evidence="6">Tyrosinase</fullName>
    </submittedName>
</protein>
<dbReference type="NCBIfam" id="NF038127">
    <property type="entry name" value="FDP_fam"/>
    <property type="match status" value="1"/>
</dbReference>
<name>A0A1H8F0D9_9PROT</name>
<proteinExistence type="inferred from homology"/>
<evidence type="ECO:0000259" key="4">
    <source>
        <dbReference type="PROSITE" id="PS00497"/>
    </source>
</evidence>
<organism evidence="6 7">
    <name type="scientific">Nitrosospira multiformis</name>
    <dbReference type="NCBI Taxonomy" id="1231"/>
    <lineage>
        <taxon>Bacteria</taxon>
        <taxon>Pseudomonadati</taxon>
        <taxon>Pseudomonadota</taxon>
        <taxon>Betaproteobacteria</taxon>
        <taxon>Nitrosomonadales</taxon>
        <taxon>Nitrosomonadaceae</taxon>
        <taxon>Nitrosospira</taxon>
    </lineage>
</organism>
<dbReference type="PANTHER" id="PTHR11474">
    <property type="entry name" value="TYROSINASE FAMILY MEMBER"/>
    <property type="match status" value="1"/>
</dbReference>
<dbReference type="AlphaFoldDB" id="A0A1H8F0D9"/>
<dbReference type="InterPro" id="IPR050316">
    <property type="entry name" value="Tyrosinase/Hemocyanin"/>
</dbReference>
<evidence type="ECO:0000313" key="7">
    <source>
        <dbReference type="Proteomes" id="UP000183898"/>
    </source>
</evidence>
<dbReference type="GO" id="GO:0046872">
    <property type="term" value="F:metal ion binding"/>
    <property type="evidence" value="ECO:0007669"/>
    <property type="project" value="UniProtKB-KW"/>
</dbReference>
<dbReference type="EMBL" id="FOCT01000003">
    <property type="protein sequence ID" value="SEN24854.1"/>
    <property type="molecule type" value="Genomic_DNA"/>
</dbReference>
<dbReference type="InterPro" id="IPR008922">
    <property type="entry name" value="Di-copper_centre_dom_sf"/>
</dbReference>
<dbReference type="PRINTS" id="PR00092">
    <property type="entry name" value="TYROSINASE"/>
</dbReference>
<evidence type="ECO:0000259" key="5">
    <source>
        <dbReference type="PROSITE" id="PS00498"/>
    </source>
</evidence>
<evidence type="ECO:0000256" key="1">
    <source>
        <dbReference type="ARBA" id="ARBA00009928"/>
    </source>
</evidence>
<dbReference type="SUPFAM" id="SSF48056">
    <property type="entry name" value="Di-copper centre-containing domain"/>
    <property type="match status" value="1"/>
</dbReference>
<dbReference type="Pfam" id="PF04151">
    <property type="entry name" value="PPC"/>
    <property type="match status" value="2"/>
</dbReference>
<dbReference type="PROSITE" id="PS00498">
    <property type="entry name" value="TYROSINASE_2"/>
    <property type="match status" value="1"/>
</dbReference>
<dbReference type="PANTHER" id="PTHR11474:SF126">
    <property type="entry name" value="TYROSINASE-LIKE PROTEIN TYR-1-RELATED"/>
    <property type="match status" value="1"/>
</dbReference>
<dbReference type="Proteomes" id="UP000183898">
    <property type="component" value="Unassembled WGS sequence"/>
</dbReference>